<dbReference type="InterPro" id="IPR000424">
    <property type="entry name" value="Primosome_PriB/ssb"/>
</dbReference>
<dbReference type="PANTHER" id="PTHR10302">
    <property type="entry name" value="SINGLE-STRANDED DNA-BINDING PROTEIN"/>
    <property type="match status" value="1"/>
</dbReference>
<dbReference type="InterPro" id="IPR012340">
    <property type="entry name" value="NA-bd_OB-fold"/>
</dbReference>
<dbReference type="PANTHER" id="PTHR10302:SF0">
    <property type="entry name" value="SINGLE-STRANDED DNA-BINDING PROTEIN, MITOCHONDRIAL"/>
    <property type="match status" value="1"/>
</dbReference>
<dbReference type="VEuPathDB" id="FungiDB:jhhlp_001209"/>
<dbReference type="GO" id="GO:0042645">
    <property type="term" value="C:mitochondrial nucleoid"/>
    <property type="evidence" value="ECO:0007669"/>
    <property type="project" value="TreeGrafter"/>
</dbReference>
<dbReference type="CDD" id="cd04496">
    <property type="entry name" value="SSB_OBF"/>
    <property type="match status" value="1"/>
</dbReference>
<evidence type="ECO:0000256" key="1">
    <source>
        <dbReference type="ARBA" id="ARBA00023125"/>
    </source>
</evidence>
<evidence type="ECO:0008006" key="5">
    <source>
        <dbReference type="Google" id="ProtNLM"/>
    </source>
</evidence>
<dbReference type="FunCoup" id="A0A2N3NHK5">
    <property type="interactions" value="172"/>
</dbReference>
<keyword evidence="1 2" id="KW-0238">DNA-binding</keyword>
<evidence type="ECO:0000313" key="4">
    <source>
        <dbReference type="Proteomes" id="UP000233524"/>
    </source>
</evidence>
<dbReference type="Gene3D" id="2.40.50.140">
    <property type="entry name" value="Nucleic acid-binding proteins"/>
    <property type="match status" value="1"/>
</dbReference>
<dbReference type="Proteomes" id="UP000233524">
    <property type="component" value="Unassembled WGS sequence"/>
</dbReference>
<dbReference type="InParanoid" id="A0A2N3NHK5"/>
<gene>
    <name evidence="3" type="ORF">jhhlp_001209</name>
</gene>
<dbReference type="OrthoDB" id="1078367at2759"/>
<comment type="caution">
    <text evidence="3">The sequence shown here is derived from an EMBL/GenBank/DDBJ whole genome shotgun (WGS) entry which is preliminary data.</text>
</comment>
<organism evidence="3 4">
    <name type="scientific">Lomentospora prolificans</name>
    <dbReference type="NCBI Taxonomy" id="41688"/>
    <lineage>
        <taxon>Eukaryota</taxon>
        <taxon>Fungi</taxon>
        <taxon>Dikarya</taxon>
        <taxon>Ascomycota</taxon>
        <taxon>Pezizomycotina</taxon>
        <taxon>Sordariomycetes</taxon>
        <taxon>Hypocreomycetidae</taxon>
        <taxon>Microascales</taxon>
        <taxon>Microascaceae</taxon>
        <taxon>Lomentospora</taxon>
    </lineage>
</organism>
<dbReference type="Pfam" id="PF00436">
    <property type="entry name" value="SSB"/>
    <property type="match status" value="1"/>
</dbReference>
<evidence type="ECO:0000313" key="3">
    <source>
        <dbReference type="EMBL" id="PKS11914.1"/>
    </source>
</evidence>
<dbReference type="SUPFAM" id="SSF50249">
    <property type="entry name" value="Nucleic acid-binding proteins"/>
    <property type="match status" value="1"/>
</dbReference>
<dbReference type="InterPro" id="IPR011344">
    <property type="entry name" value="ssDNA-bd"/>
</dbReference>
<accession>A0A2N3NHK5</accession>
<dbReference type="PROSITE" id="PS50935">
    <property type="entry name" value="SSB"/>
    <property type="match status" value="1"/>
</dbReference>
<proteinExistence type="predicted"/>
<dbReference type="NCBIfam" id="TIGR00621">
    <property type="entry name" value="ssb"/>
    <property type="match status" value="1"/>
</dbReference>
<dbReference type="EMBL" id="NLAX01000004">
    <property type="protein sequence ID" value="PKS11914.1"/>
    <property type="molecule type" value="Genomic_DNA"/>
</dbReference>
<keyword evidence="4" id="KW-1185">Reference proteome</keyword>
<reference evidence="3 4" key="1">
    <citation type="journal article" date="2017" name="G3 (Bethesda)">
        <title>First Draft Genome Sequence of the Pathogenic Fungus Lomentospora prolificans (Formerly Scedosporium prolificans).</title>
        <authorList>
            <person name="Luo R."/>
            <person name="Zimin A."/>
            <person name="Workman R."/>
            <person name="Fan Y."/>
            <person name="Pertea G."/>
            <person name="Grossman N."/>
            <person name="Wear M.P."/>
            <person name="Jia B."/>
            <person name="Miller H."/>
            <person name="Casadevall A."/>
            <person name="Timp W."/>
            <person name="Zhang S.X."/>
            <person name="Salzberg S.L."/>
        </authorList>
    </citation>
    <scope>NUCLEOTIDE SEQUENCE [LARGE SCALE GENOMIC DNA]</scope>
    <source>
        <strain evidence="3 4">JHH-5317</strain>
    </source>
</reference>
<evidence type="ECO:0000256" key="2">
    <source>
        <dbReference type="PROSITE-ProRule" id="PRU00252"/>
    </source>
</evidence>
<dbReference type="STRING" id="41688.A0A2N3NHK5"/>
<name>A0A2N3NHK5_9PEZI</name>
<dbReference type="GO" id="GO:0003697">
    <property type="term" value="F:single-stranded DNA binding"/>
    <property type="evidence" value="ECO:0007669"/>
    <property type="project" value="InterPro"/>
</dbReference>
<dbReference type="GO" id="GO:0006264">
    <property type="term" value="P:mitochondrial DNA replication"/>
    <property type="evidence" value="ECO:0007669"/>
    <property type="project" value="TreeGrafter"/>
</dbReference>
<protein>
    <recommendedName>
        <fullName evidence="5">Single-stranded DNA-binding protein</fullName>
    </recommendedName>
</protein>
<sequence length="190" mass="20418">MAWVCTAGAKDGAMESGCGEGSVIILADSTADELLPTPDFPFSSLIPRVTKMSSFLARRAAAAPAACRAFSTSSPRSLARITLVGNLGDSPELQPTSTGHEVVKYSIASSSGPKDNRHTSWFRVTKFIPEGNEKQRDFLLSIPKGSTVYVEGDVSVNAYQDAEGKNRTSLNIVQRSIDILRRPPTEANQE</sequence>
<dbReference type="AlphaFoldDB" id="A0A2N3NHK5"/>